<accession>A0AAV7GTJ3</accession>
<gene>
    <name evidence="2" type="ORF">IEQ34_011883</name>
</gene>
<organism evidence="2 3">
    <name type="scientific">Dendrobium chrysotoxum</name>
    <name type="common">Orchid</name>
    <dbReference type="NCBI Taxonomy" id="161865"/>
    <lineage>
        <taxon>Eukaryota</taxon>
        <taxon>Viridiplantae</taxon>
        <taxon>Streptophyta</taxon>
        <taxon>Embryophyta</taxon>
        <taxon>Tracheophyta</taxon>
        <taxon>Spermatophyta</taxon>
        <taxon>Magnoliopsida</taxon>
        <taxon>Liliopsida</taxon>
        <taxon>Asparagales</taxon>
        <taxon>Orchidaceae</taxon>
        <taxon>Epidendroideae</taxon>
        <taxon>Malaxideae</taxon>
        <taxon>Dendrobiinae</taxon>
        <taxon>Dendrobium</taxon>
    </lineage>
</organism>
<feature type="compositionally biased region" description="Basic and acidic residues" evidence="1">
    <location>
        <begin position="21"/>
        <end position="30"/>
    </location>
</feature>
<proteinExistence type="predicted"/>
<comment type="caution">
    <text evidence="2">The sequence shown here is derived from an EMBL/GenBank/DDBJ whole genome shotgun (WGS) entry which is preliminary data.</text>
</comment>
<protein>
    <submittedName>
        <fullName evidence="2">Uncharacterized protein</fullName>
    </submittedName>
</protein>
<evidence type="ECO:0000256" key="1">
    <source>
        <dbReference type="SAM" id="MobiDB-lite"/>
    </source>
</evidence>
<keyword evidence="3" id="KW-1185">Reference proteome</keyword>
<dbReference type="AlphaFoldDB" id="A0AAV7GTJ3"/>
<name>A0AAV7GTJ3_DENCH</name>
<evidence type="ECO:0000313" key="2">
    <source>
        <dbReference type="EMBL" id="KAH0459069.1"/>
    </source>
</evidence>
<dbReference type="EMBL" id="JAGFBR010000011">
    <property type="protein sequence ID" value="KAH0459069.1"/>
    <property type="molecule type" value="Genomic_DNA"/>
</dbReference>
<dbReference type="Proteomes" id="UP000775213">
    <property type="component" value="Unassembled WGS sequence"/>
</dbReference>
<evidence type="ECO:0000313" key="3">
    <source>
        <dbReference type="Proteomes" id="UP000775213"/>
    </source>
</evidence>
<sequence>MGENPSSRDPTIKGDPATPNDGERKPNKGARVDEVVSTVTIDSLIILYKKFHFSNDLIVTIPKRSDRACLPQGTWLSTRPICESKWLDFHTRDPSRSWASAFFFVKNDWGLIEKWEKIKDLPAPLQVGEEDILRILNILDIEYILYEVYYLNKFIEEEFLLKVGLSFQAGRPDARMLKKSSKVLEPHALASKIAPKRQERGDNPQASLKKNKLDGVATSIS</sequence>
<feature type="region of interest" description="Disordered" evidence="1">
    <location>
        <begin position="194"/>
        <end position="221"/>
    </location>
</feature>
<reference evidence="2 3" key="1">
    <citation type="journal article" date="2021" name="Hortic Res">
        <title>Chromosome-scale assembly of the Dendrobium chrysotoxum genome enhances the understanding of orchid evolution.</title>
        <authorList>
            <person name="Zhang Y."/>
            <person name="Zhang G.Q."/>
            <person name="Zhang D."/>
            <person name="Liu X.D."/>
            <person name="Xu X.Y."/>
            <person name="Sun W.H."/>
            <person name="Yu X."/>
            <person name="Zhu X."/>
            <person name="Wang Z.W."/>
            <person name="Zhao X."/>
            <person name="Zhong W.Y."/>
            <person name="Chen H."/>
            <person name="Yin W.L."/>
            <person name="Huang T."/>
            <person name="Niu S.C."/>
            <person name="Liu Z.J."/>
        </authorList>
    </citation>
    <scope>NUCLEOTIDE SEQUENCE [LARGE SCALE GENOMIC DNA]</scope>
    <source>
        <strain evidence="2">Lindl</strain>
    </source>
</reference>
<feature type="region of interest" description="Disordered" evidence="1">
    <location>
        <begin position="1"/>
        <end position="30"/>
    </location>
</feature>